<dbReference type="InterPro" id="IPR036470">
    <property type="entry name" value="Elicitin_sf"/>
</dbReference>
<name>A0A284SA88_ARMOS</name>
<dbReference type="GO" id="GO:0005576">
    <property type="term" value="C:extracellular region"/>
    <property type="evidence" value="ECO:0007669"/>
    <property type="project" value="InterPro"/>
</dbReference>
<proteinExistence type="predicted"/>
<sequence>MTHIAIRKLHVFQCLSNVRFLLRPELEVWKANACISVSPYGESRLTGTKSEGCIVDMCGYAGCRDVLRLMSTLEVPNCVSPLYSIEEPILDIPPPQGMI</sequence>
<dbReference type="AlphaFoldDB" id="A0A284SA88"/>
<keyword evidence="2" id="KW-1185">Reference proteome</keyword>
<evidence type="ECO:0000313" key="1">
    <source>
        <dbReference type="EMBL" id="SJL17924.1"/>
    </source>
</evidence>
<accession>A0A284SA88</accession>
<reference evidence="2" key="1">
    <citation type="journal article" date="2017" name="Nat. Ecol. Evol.">
        <title>Genome expansion and lineage-specific genetic innovations in the forest pathogenic fungi Armillaria.</title>
        <authorList>
            <person name="Sipos G."/>
            <person name="Prasanna A.N."/>
            <person name="Walter M.C."/>
            <person name="O'Connor E."/>
            <person name="Balint B."/>
            <person name="Krizsan K."/>
            <person name="Kiss B."/>
            <person name="Hess J."/>
            <person name="Varga T."/>
            <person name="Slot J."/>
            <person name="Riley R."/>
            <person name="Boka B."/>
            <person name="Rigling D."/>
            <person name="Barry K."/>
            <person name="Lee J."/>
            <person name="Mihaltcheva S."/>
            <person name="LaButti K."/>
            <person name="Lipzen A."/>
            <person name="Waldron R."/>
            <person name="Moloney N.M."/>
            <person name="Sperisen C."/>
            <person name="Kredics L."/>
            <person name="Vagvoelgyi C."/>
            <person name="Patrignani A."/>
            <person name="Fitzpatrick D."/>
            <person name="Nagy I."/>
            <person name="Doyle S."/>
            <person name="Anderson J.B."/>
            <person name="Grigoriev I.V."/>
            <person name="Gueldener U."/>
            <person name="Muensterkoetter M."/>
            <person name="Nagy L.G."/>
        </authorList>
    </citation>
    <scope>NUCLEOTIDE SEQUENCE [LARGE SCALE GENOMIC DNA]</scope>
    <source>
        <strain evidence="2">C18/9</strain>
    </source>
</reference>
<evidence type="ECO:0000313" key="2">
    <source>
        <dbReference type="Proteomes" id="UP000219338"/>
    </source>
</evidence>
<dbReference type="Proteomes" id="UP000219338">
    <property type="component" value="Unassembled WGS sequence"/>
</dbReference>
<organism evidence="1 2">
    <name type="scientific">Armillaria ostoyae</name>
    <name type="common">Armillaria root rot fungus</name>
    <dbReference type="NCBI Taxonomy" id="47428"/>
    <lineage>
        <taxon>Eukaryota</taxon>
        <taxon>Fungi</taxon>
        <taxon>Dikarya</taxon>
        <taxon>Basidiomycota</taxon>
        <taxon>Agaricomycotina</taxon>
        <taxon>Agaricomycetes</taxon>
        <taxon>Agaricomycetidae</taxon>
        <taxon>Agaricales</taxon>
        <taxon>Marasmiineae</taxon>
        <taxon>Physalacriaceae</taxon>
        <taxon>Armillaria</taxon>
    </lineage>
</organism>
<dbReference type="SUPFAM" id="SSF48647">
    <property type="entry name" value="Fungal elicitin"/>
    <property type="match status" value="1"/>
</dbReference>
<gene>
    <name evidence="1" type="ORF">ARMOST_21494</name>
</gene>
<dbReference type="EMBL" id="FUEG01000050">
    <property type="protein sequence ID" value="SJL17924.1"/>
    <property type="molecule type" value="Genomic_DNA"/>
</dbReference>
<protein>
    <submittedName>
        <fullName evidence="1">Uncharacterized protein</fullName>
    </submittedName>
</protein>